<feature type="region of interest" description="Disordered" evidence="1">
    <location>
        <begin position="701"/>
        <end position="741"/>
    </location>
</feature>
<gene>
    <name evidence="2" type="ORF">TTHERM_00313430</name>
</gene>
<dbReference type="HOGENOM" id="CLU_351801_0_0_1"/>
<feature type="region of interest" description="Disordered" evidence="1">
    <location>
        <begin position="761"/>
        <end position="790"/>
    </location>
</feature>
<dbReference type="Proteomes" id="UP000009168">
    <property type="component" value="Unassembled WGS sequence"/>
</dbReference>
<evidence type="ECO:0000313" key="2">
    <source>
        <dbReference type="EMBL" id="EAR85861.2"/>
    </source>
</evidence>
<name>Q22KD8_TETTS</name>
<feature type="compositionally biased region" description="Low complexity" evidence="1">
    <location>
        <begin position="707"/>
        <end position="718"/>
    </location>
</feature>
<proteinExistence type="predicted"/>
<dbReference type="EMBL" id="GG662498">
    <property type="protein sequence ID" value="EAR85861.2"/>
    <property type="molecule type" value="Genomic_DNA"/>
</dbReference>
<evidence type="ECO:0000256" key="1">
    <source>
        <dbReference type="SAM" id="MobiDB-lite"/>
    </source>
</evidence>
<organism evidence="2 3">
    <name type="scientific">Tetrahymena thermophila (strain SB210)</name>
    <dbReference type="NCBI Taxonomy" id="312017"/>
    <lineage>
        <taxon>Eukaryota</taxon>
        <taxon>Sar</taxon>
        <taxon>Alveolata</taxon>
        <taxon>Ciliophora</taxon>
        <taxon>Intramacronucleata</taxon>
        <taxon>Oligohymenophorea</taxon>
        <taxon>Hymenostomatida</taxon>
        <taxon>Tetrahymenina</taxon>
        <taxon>Tetrahymenidae</taxon>
        <taxon>Tetrahymena</taxon>
    </lineage>
</organism>
<feature type="compositionally biased region" description="Low complexity" evidence="1">
    <location>
        <begin position="730"/>
        <end position="739"/>
    </location>
</feature>
<protein>
    <submittedName>
        <fullName evidence="2">Uncharacterized protein</fullName>
    </submittedName>
</protein>
<dbReference type="AlphaFoldDB" id="Q22KD8"/>
<feature type="compositionally biased region" description="Low complexity" evidence="1">
    <location>
        <begin position="770"/>
        <end position="790"/>
    </location>
</feature>
<sequence length="814" mass="93872">MSTFKRYPQVPSLKKEIRLLKSPNQKLTAESQQQASSSIILTGNTQYESKRTVDSAKLTNKIEQSCFCNVQQNSKSNNNAVLGFNPFLTGDKNNYSNYCSCDGSPFHYQTCRKSLIVENQKNQYPTNFQCHSREASSHISQASHLNLSKYMYDSQIVNSDDEHVQAQTPNLPSLEGQFILSPSIFNGHILEKNNKEIIQNLNEPSLQNNNYRENQFKQQSFFINQDKNQISSQQNNSFSNQSSQNAKINKHVQVKSPLSYSNLIKSLAKYTKIENDLLEETMILEKQIQDSQEKISQLISNSNRDNSKEQFAKNETNFNSKNQNISKAKAQLSNIFNQNQQKKQFQNLQKGSLCNTKQEDNLSSSQNLQSAKEKLGKDSFLRCSISKQQNTSPQIEKNFQKFSQLFKTNINTRSQKNKFYDNITKLRQFQKEILKTEESFQNLNSNNQFSSQQDLSFSCNTNVLEDSQLLSFVRKTTPQKSVQIMKKTQKTFRAKKCEQKSLPQPQVPINSSFSNIASSTPKSSFIQKNIIQTHNSLERSSDLKNQTTIMRFSNEQFPLQVFQTERLQKSCSNKSVEKMEIEKFQNYFVKSHNQQINFQNQNEQYYNQNCEQLSSTLQKKNKQQINVLSQNQQQEAKSNKKLEILNLLSKINSKKQSGLAQKQNKSYTTFKKAETSTPTHNLNVKINFNSIKNFSYSQFMNESARKSSPQSFNSQNQQKIHNLPQKEGPNNQNNFTQNHQNKKCTNKNTLAENLKILLQGTEPKSMLNKSNQQQISNTNRSNNSNINNSNQNISMRNLLQHLFSKTHKTETTKK</sequence>
<accession>Q22KD8</accession>
<reference evidence="3" key="1">
    <citation type="journal article" date="2006" name="PLoS Biol.">
        <title>Macronuclear genome sequence of the ciliate Tetrahymena thermophila, a model eukaryote.</title>
        <authorList>
            <person name="Eisen J.A."/>
            <person name="Coyne R.S."/>
            <person name="Wu M."/>
            <person name="Wu D."/>
            <person name="Thiagarajan M."/>
            <person name="Wortman J.R."/>
            <person name="Badger J.H."/>
            <person name="Ren Q."/>
            <person name="Amedeo P."/>
            <person name="Jones K.M."/>
            <person name="Tallon L.J."/>
            <person name="Delcher A.L."/>
            <person name="Salzberg S.L."/>
            <person name="Silva J.C."/>
            <person name="Haas B.J."/>
            <person name="Majoros W.H."/>
            <person name="Farzad M."/>
            <person name="Carlton J.M."/>
            <person name="Smith R.K. Jr."/>
            <person name="Garg J."/>
            <person name="Pearlman R.E."/>
            <person name="Karrer K.M."/>
            <person name="Sun L."/>
            <person name="Manning G."/>
            <person name="Elde N.C."/>
            <person name="Turkewitz A.P."/>
            <person name="Asai D.J."/>
            <person name="Wilkes D.E."/>
            <person name="Wang Y."/>
            <person name="Cai H."/>
            <person name="Collins K."/>
            <person name="Stewart B.A."/>
            <person name="Lee S.R."/>
            <person name="Wilamowska K."/>
            <person name="Weinberg Z."/>
            <person name="Ruzzo W.L."/>
            <person name="Wloga D."/>
            <person name="Gaertig J."/>
            <person name="Frankel J."/>
            <person name="Tsao C.-C."/>
            <person name="Gorovsky M.A."/>
            <person name="Keeling P.J."/>
            <person name="Waller R.F."/>
            <person name="Patron N.J."/>
            <person name="Cherry J.M."/>
            <person name="Stover N.A."/>
            <person name="Krieger C.J."/>
            <person name="del Toro C."/>
            <person name="Ryder H.F."/>
            <person name="Williamson S.C."/>
            <person name="Barbeau R.A."/>
            <person name="Hamilton E.P."/>
            <person name="Orias E."/>
        </authorList>
    </citation>
    <scope>NUCLEOTIDE SEQUENCE [LARGE SCALE GENOMIC DNA]</scope>
    <source>
        <strain evidence="3">SB210</strain>
    </source>
</reference>
<keyword evidence="3" id="KW-1185">Reference proteome</keyword>
<evidence type="ECO:0000313" key="3">
    <source>
        <dbReference type="Proteomes" id="UP000009168"/>
    </source>
</evidence>
<dbReference type="GeneID" id="7824683"/>
<dbReference type="KEGG" id="tet:TTHERM_00313430"/>
<dbReference type="InParanoid" id="Q22KD8"/>
<dbReference type="RefSeq" id="XP_001033524.2">
    <property type="nucleotide sequence ID" value="XM_001033524.2"/>
</dbReference>